<reference evidence="1 2" key="1">
    <citation type="submission" date="2019-10" db="EMBL/GenBank/DDBJ databases">
        <title>Draft genome sequence of Marinobacter hydrocarbonoclasticus NCT7M from the microbiome of the marine copepod.</title>
        <authorList>
            <person name="Nuttall R."/>
            <person name="Sharma G."/>
            <person name="Moisander P."/>
        </authorList>
    </citation>
    <scope>NUCLEOTIDE SEQUENCE [LARGE SCALE GENOMIC DNA]</scope>
    <source>
        <strain evidence="1 2">NCT7M</strain>
    </source>
</reference>
<evidence type="ECO:0000313" key="1">
    <source>
        <dbReference type="EMBL" id="KAE8544538.1"/>
    </source>
</evidence>
<dbReference type="Proteomes" id="UP000469950">
    <property type="component" value="Unassembled WGS sequence"/>
</dbReference>
<evidence type="ECO:0000313" key="2">
    <source>
        <dbReference type="Proteomes" id="UP000469950"/>
    </source>
</evidence>
<organism evidence="1 2">
    <name type="scientific">Marinobacter nauticus</name>
    <name type="common">Marinobacter hydrocarbonoclasticus</name>
    <name type="synonym">Marinobacter aquaeolei</name>
    <dbReference type="NCBI Taxonomy" id="2743"/>
    <lineage>
        <taxon>Bacteria</taxon>
        <taxon>Pseudomonadati</taxon>
        <taxon>Pseudomonadota</taxon>
        <taxon>Gammaproteobacteria</taxon>
        <taxon>Pseudomonadales</taxon>
        <taxon>Marinobacteraceae</taxon>
        <taxon>Marinobacter</taxon>
    </lineage>
</organism>
<sequence>MLGSRRRFRCQAHDKLNQCVNGTDLFRCRSTNRPITRALKALASVLIGWVFGRSLSSRPHAKHPSVWQRFCRPTWRSGRGAIRRRLMGSASHSVFWFLALWVRLVHSIGSRHLVLGASSKTKGKQALNKSHQYAVCGRRTPFPWLLRRHSKGAAVLSVKPCTKKEECTWTECNVINVGSHVFRDFGTTHQFCGI</sequence>
<accession>A0A833NA16</accession>
<protein>
    <submittedName>
        <fullName evidence="1">Uncharacterized protein</fullName>
    </submittedName>
</protein>
<dbReference type="EMBL" id="WBMP01000016">
    <property type="protein sequence ID" value="KAE8544538.1"/>
    <property type="molecule type" value="Genomic_DNA"/>
</dbReference>
<proteinExistence type="predicted"/>
<comment type="caution">
    <text evidence="1">The sequence shown here is derived from an EMBL/GenBank/DDBJ whole genome shotgun (WGS) entry which is preliminary data.</text>
</comment>
<gene>
    <name evidence="1" type="ORF">F6453_3186</name>
</gene>
<dbReference type="AlphaFoldDB" id="A0A833NA16"/>
<name>A0A833NA16_MARNT</name>